<dbReference type="SUPFAM" id="SSF48452">
    <property type="entry name" value="TPR-like"/>
    <property type="match status" value="1"/>
</dbReference>
<name>A0A1G8WQA9_9BACT</name>
<dbReference type="Pfam" id="PF07719">
    <property type="entry name" value="TPR_2"/>
    <property type="match status" value="1"/>
</dbReference>
<evidence type="ECO:0000313" key="5">
    <source>
        <dbReference type="EMBL" id="SDJ80227.1"/>
    </source>
</evidence>
<evidence type="ECO:0000256" key="3">
    <source>
        <dbReference type="PROSITE-ProRule" id="PRU00339"/>
    </source>
</evidence>
<dbReference type="PROSITE" id="PS50005">
    <property type="entry name" value="TPR"/>
    <property type="match status" value="1"/>
</dbReference>
<dbReference type="AlphaFoldDB" id="A0A1G8WQA9"/>
<reference evidence="5 6" key="1">
    <citation type="submission" date="2016-10" db="EMBL/GenBank/DDBJ databases">
        <authorList>
            <person name="de Groot N.N."/>
        </authorList>
    </citation>
    <scope>NUCLEOTIDE SEQUENCE [LARGE SCALE GENOMIC DNA]</scope>
    <source>
        <strain evidence="5 6">DSM 25186</strain>
    </source>
</reference>
<dbReference type="RefSeq" id="WP_089677930.1">
    <property type="nucleotide sequence ID" value="NZ_FNFO01000001.1"/>
</dbReference>
<dbReference type="STRING" id="1075417.SAMN05421823_101147"/>
<dbReference type="InterPro" id="IPR019734">
    <property type="entry name" value="TPR_rpt"/>
</dbReference>
<feature type="region of interest" description="Disordered" evidence="4">
    <location>
        <begin position="25"/>
        <end position="53"/>
    </location>
</feature>
<evidence type="ECO:0000256" key="2">
    <source>
        <dbReference type="ARBA" id="ARBA00022803"/>
    </source>
</evidence>
<dbReference type="InterPro" id="IPR011990">
    <property type="entry name" value="TPR-like_helical_dom_sf"/>
</dbReference>
<proteinExistence type="predicted"/>
<feature type="repeat" description="TPR" evidence="3">
    <location>
        <begin position="211"/>
        <end position="244"/>
    </location>
</feature>
<keyword evidence="1" id="KW-0677">Repeat</keyword>
<sequence>MNWKVVLLTLLVGFSGVYDASAQRRKKKDEPAAETTTTPATPAATSTPTAPSLDPYAVQEQVFEQSLKYNDGDVAVQALYNMMALHPQEETLKDTLAYLYFNLNRYSSCLFVARDIVDVRPNNLEMVEIKAISEKNLGLLAEAVSSYEKLYMNTENVYHLYELATLQFQLKRYNEARNSLAMLEKHKDAATQQVTLSAGQRQQSQQVPILAAVYNLQGVLNQETGNDAEAKAKYQKALELFPDFALAKGNLAAMNQPAQK</sequence>
<dbReference type="Proteomes" id="UP000198510">
    <property type="component" value="Unassembled WGS sequence"/>
</dbReference>
<evidence type="ECO:0000256" key="1">
    <source>
        <dbReference type="ARBA" id="ARBA00022737"/>
    </source>
</evidence>
<organism evidence="5 6">
    <name type="scientific">Catalinimonas alkaloidigena</name>
    <dbReference type="NCBI Taxonomy" id="1075417"/>
    <lineage>
        <taxon>Bacteria</taxon>
        <taxon>Pseudomonadati</taxon>
        <taxon>Bacteroidota</taxon>
        <taxon>Cytophagia</taxon>
        <taxon>Cytophagales</taxon>
        <taxon>Catalimonadaceae</taxon>
        <taxon>Catalinimonas</taxon>
    </lineage>
</organism>
<evidence type="ECO:0000256" key="4">
    <source>
        <dbReference type="SAM" id="MobiDB-lite"/>
    </source>
</evidence>
<dbReference type="OrthoDB" id="978953at2"/>
<feature type="compositionally biased region" description="Low complexity" evidence="4">
    <location>
        <begin position="33"/>
        <end position="52"/>
    </location>
</feature>
<keyword evidence="6" id="KW-1185">Reference proteome</keyword>
<dbReference type="InterPro" id="IPR013105">
    <property type="entry name" value="TPR_2"/>
</dbReference>
<dbReference type="EMBL" id="FNFO01000001">
    <property type="protein sequence ID" value="SDJ80227.1"/>
    <property type="molecule type" value="Genomic_DNA"/>
</dbReference>
<evidence type="ECO:0000313" key="6">
    <source>
        <dbReference type="Proteomes" id="UP000198510"/>
    </source>
</evidence>
<dbReference type="SMART" id="SM00028">
    <property type="entry name" value="TPR"/>
    <property type="match status" value="2"/>
</dbReference>
<dbReference type="Gene3D" id="1.25.40.10">
    <property type="entry name" value="Tetratricopeptide repeat domain"/>
    <property type="match status" value="2"/>
</dbReference>
<protein>
    <submittedName>
        <fullName evidence="5">Tetratricopeptide repeat-containing protein</fullName>
    </submittedName>
</protein>
<accession>A0A1G8WQA9</accession>
<gene>
    <name evidence="5" type="ORF">SAMN05421823_101147</name>
</gene>
<keyword evidence="2 3" id="KW-0802">TPR repeat</keyword>